<organism evidence="7 8">
    <name type="scientific">Pseudokineococcus marinus</name>
    <dbReference type="NCBI Taxonomy" id="351215"/>
    <lineage>
        <taxon>Bacteria</taxon>
        <taxon>Bacillati</taxon>
        <taxon>Actinomycetota</taxon>
        <taxon>Actinomycetes</taxon>
        <taxon>Kineosporiales</taxon>
        <taxon>Kineosporiaceae</taxon>
        <taxon>Pseudokineococcus</taxon>
    </lineage>
</organism>
<dbReference type="Pfam" id="PF00294">
    <property type="entry name" value="PfkB"/>
    <property type="match status" value="1"/>
</dbReference>
<evidence type="ECO:0000256" key="5">
    <source>
        <dbReference type="ARBA" id="ARBA00022840"/>
    </source>
</evidence>
<dbReference type="InterPro" id="IPR050306">
    <property type="entry name" value="PfkB_Carbo_kinase"/>
</dbReference>
<evidence type="ECO:0000259" key="6">
    <source>
        <dbReference type="Pfam" id="PF00294"/>
    </source>
</evidence>
<evidence type="ECO:0000256" key="2">
    <source>
        <dbReference type="ARBA" id="ARBA00022679"/>
    </source>
</evidence>
<evidence type="ECO:0000256" key="4">
    <source>
        <dbReference type="ARBA" id="ARBA00022777"/>
    </source>
</evidence>
<accession>A0A849BJ99</accession>
<comment type="caution">
    <text evidence="7">The sequence shown here is derived from an EMBL/GenBank/DDBJ whole genome shotgun (WGS) entry which is preliminary data.</text>
</comment>
<dbReference type="InterPro" id="IPR011611">
    <property type="entry name" value="PfkB_dom"/>
</dbReference>
<dbReference type="AlphaFoldDB" id="A0A849BJ99"/>
<evidence type="ECO:0000256" key="1">
    <source>
        <dbReference type="ARBA" id="ARBA00010688"/>
    </source>
</evidence>
<dbReference type="GO" id="GO:0005524">
    <property type="term" value="F:ATP binding"/>
    <property type="evidence" value="ECO:0007669"/>
    <property type="project" value="UniProtKB-KW"/>
</dbReference>
<keyword evidence="4 7" id="KW-0418">Kinase</keyword>
<feature type="domain" description="Carbohydrate kinase PfkB" evidence="6">
    <location>
        <begin position="10"/>
        <end position="314"/>
    </location>
</feature>
<dbReference type="Gene3D" id="3.40.1190.20">
    <property type="match status" value="1"/>
</dbReference>
<proteinExistence type="inferred from homology"/>
<dbReference type="EMBL" id="JABEMA010000123">
    <property type="protein sequence ID" value="NNH23309.1"/>
    <property type="molecule type" value="Genomic_DNA"/>
</dbReference>
<sequence length="322" mass="32679">MTAADGRAALVVGEALVDVVHREDGAGGATTREHPGGSPANVALGLARLERRATLLTRLVDDERGRTVLAHLRGSGVELAAPLLPAGGGARTSTAQAHLDADGGAQYEFDLEWSLPEDVLADVLAAGERPLVVCTGSLGTALEPGAAQVSRLLDALRPTTTVVYDPNLRPSIIGTAEAARPGVEALVATSDVVKLSAEDAEWLFPDRAAEETVRSWLGLGPAVVVLTRGGDGALAVCSAGEVDEPGRRVDVADTVGAGDSFTGGLVDALWSAGLLGGERRGALAGVDLDVLRACVAAATDVSAVTVSRPGADPPTRAELSVS</sequence>
<dbReference type="PANTHER" id="PTHR43085">
    <property type="entry name" value="HEXOKINASE FAMILY MEMBER"/>
    <property type="match status" value="1"/>
</dbReference>
<keyword evidence="2" id="KW-0808">Transferase</keyword>
<evidence type="ECO:0000313" key="8">
    <source>
        <dbReference type="Proteomes" id="UP000555552"/>
    </source>
</evidence>
<comment type="similarity">
    <text evidence="1">Belongs to the carbohydrate kinase PfkB family.</text>
</comment>
<dbReference type="PANTHER" id="PTHR43085:SF1">
    <property type="entry name" value="PSEUDOURIDINE KINASE-RELATED"/>
    <property type="match status" value="1"/>
</dbReference>
<evidence type="ECO:0000313" key="7">
    <source>
        <dbReference type="EMBL" id="NNH23309.1"/>
    </source>
</evidence>
<gene>
    <name evidence="7" type="ORF">HLB09_09430</name>
</gene>
<dbReference type="InterPro" id="IPR029056">
    <property type="entry name" value="Ribokinase-like"/>
</dbReference>
<dbReference type="GO" id="GO:0016301">
    <property type="term" value="F:kinase activity"/>
    <property type="evidence" value="ECO:0007669"/>
    <property type="project" value="UniProtKB-KW"/>
</dbReference>
<keyword evidence="3" id="KW-0547">Nucleotide-binding</keyword>
<reference evidence="7 8" key="1">
    <citation type="submission" date="2020-05" db="EMBL/GenBank/DDBJ databases">
        <title>MicrobeNet Type strains.</title>
        <authorList>
            <person name="Nicholson A.C."/>
        </authorList>
    </citation>
    <scope>NUCLEOTIDE SEQUENCE [LARGE SCALE GENOMIC DNA]</scope>
    <source>
        <strain evidence="7 8">JCM 14547</strain>
    </source>
</reference>
<dbReference type="RefSeq" id="WP_171203130.1">
    <property type="nucleotide sequence ID" value="NZ_BAAANP010000014.1"/>
</dbReference>
<dbReference type="Proteomes" id="UP000555552">
    <property type="component" value="Unassembled WGS sequence"/>
</dbReference>
<name>A0A849BJ99_9ACTN</name>
<evidence type="ECO:0000256" key="3">
    <source>
        <dbReference type="ARBA" id="ARBA00022741"/>
    </source>
</evidence>
<dbReference type="SUPFAM" id="SSF53613">
    <property type="entry name" value="Ribokinase-like"/>
    <property type="match status" value="1"/>
</dbReference>
<dbReference type="CDD" id="cd01167">
    <property type="entry name" value="bac_FRK"/>
    <property type="match status" value="1"/>
</dbReference>
<dbReference type="InterPro" id="IPR002173">
    <property type="entry name" value="Carboh/pur_kinase_PfkB_CS"/>
</dbReference>
<protein>
    <submittedName>
        <fullName evidence="7">Carbohydrate kinase</fullName>
    </submittedName>
</protein>
<keyword evidence="8" id="KW-1185">Reference proteome</keyword>
<keyword evidence="5" id="KW-0067">ATP-binding</keyword>
<dbReference type="PROSITE" id="PS00584">
    <property type="entry name" value="PFKB_KINASES_2"/>
    <property type="match status" value="1"/>
</dbReference>